<feature type="domain" description="HPr" evidence="1">
    <location>
        <begin position="16"/>
        <end position="60"/>
    </location>
</feature>
<evidence type="ECO:0000313" key="8">
    <source>
        <dbReference type="Proteomes" id="UP000095709"/>
    </source>
</evidence>
<sequence>MSHCVVRLNGTEEVEEFVKAASKCDFDIDIFYNRVIIDAKSILGILSMDLNRDLTVHCYGDSPAFNKTLQKFAVA</sequence>
<evidence type="ECO:0000313" key="2">
    <source>
        <dbReference type="EMBL" id="CUO05249.1"/>
    </source>
</evidence>
<name>A0A174QLK1_9FIRM</name>
<evidence type="ECO:0000313" key="10">
    <source>
        <dbReference type="Proteomes" id="UP000768180"/>
    </source>
</evidence>
<evidence type="ECO:0000313" key="7">
    <source>
        <dbReference type="Proteomes" id="UP000095706"/>
    </source>
</evidence>
<accession>A0A174QLK1</accession>
<dbReference type="EMBL" id="JAKNFS010000005">
    <property type="protein sequence ID" value="MCG4764819.1"/>
    <property type="molecule type" value="Genomic_DNA"/>
</dbReference>
<gene>
    <name evidence="2" type="ORF">ERS852406_01162</name>
    <name evidence="3" type="ORF">ERS852498_01013</name>
    <name evidence="6" type="ORF">G5B05_02550</name>
    <name evidence="4" type="ORF">JTJ23_13590</name>
    <name evidence="5" type="ORF">L0N21_04720</name>
</gene>
<dbReference type="Proteomes" id="UP000768180">
    <property type="component" value="Unassembled WGS sequence"/>
</dbReference>
<reference evidence="6 10" key="2">
    <citation type="journal article" date="2020" name="Cell Host Microbe">
        <title>Functional and Genomic Variation between Human-Derived Isolates of Lachnospiraceae Reveals Inter- and Intra-Species Diversity.</title>
        <authorList>
            <person name="Sorbara M.T."/>
            <person name="Littmann E.R."/>
            <person name="Fontana E."/>
            <person name="Moody T.U."/>
            <person name="Kohout C.E."/>
            <person name="Gjonbalaj M."/>
            <person name="Eaton V."/>
            <person name="Seok R."/>
            <person name="Leiner I.M."/>
            <person name="Pamer E.G."/>
        </authorList>
    </citation>
    <scope>NUCLEOTIDE SEQUENCE [LARGE SCALE GENOMIC DNA]</scope>
    <source>
        <strain evidence="6 10">MSK.14.54</strain>
    </source>
</reference>
<dbReference type="Gene3D" id="3.30.1340.10">
    <property type="entry name" value="HPr-like"/>
    <property type="match status" value="1"/>
</dbReference>
<dbReference type="STRING" id="1150298.ERS852406_01162"/>
<dbReference type="EMBL" id="CYYV01000005">
    <property type="protein sequence ID" value="CUO05249.1"/>
    <property type="molecule type" value="Genomic_DNA"/>
</dbReference>
<dbReference type="EMBL" id="JAFHBD010000067">
    <property type="protein sequence ID" value="MBN2954585.1"/>
    <property type="molecule type" value="Genomic_DNA"/>
</dbReference>
<dbReference type="EMBL" id="CZAL01000004">
    <property type="protein sequence ID" value="CUP00295.1"/>
    <property type="molecule type" value="Genomic_DNA"/>
</dbReference>
<dbReference type="InterPro" id="IPR000032">
    <property type="entry name" value="HPr-like"/>
</dbReference>
<dbReference type="Proteomes" id="UP001199915">
    <property type="component" value="Unassembled WGS sequence"/>
</dbReference>
<reference evidence="4" key="4">
    <citation type="submission" date="2021-02" db="EMBL/GenBank/DDBJ databases">
        <title>Metagenome-assembled genomes from human diarrheal sample B26.</title>
        <authorList>
            <person name="Ateba T.P."/>
            <person name="Alayande K.A."/>
            <person name="Mwanza M."/>
        </authorList>
    </citation>
    <scope>NUCLEOTIDE SEQUENCE</scope>
    <source>
        <strain evidence="4">06WH</strain>
    </source>
</reference>
<dbReference type="Pfam" id="PF00381">
    <property type="entry name" value="PTS-HPr"/>
    <property type="match status" value="1"/>
</dbReference>
<protein>
    <submittedName>
        <fullName evidence="4">HPr family phosphocarrier protein</fullName>
    </submittedName>
    <submittedName>
        <fullName evidence="2">PTS HPr component phosphorylation site</fullName>
    </submittedName>
</protein>
<evidence type="ECO:0000313" key="5">
    <source>
        <dbReference type="EMBL" id="MCG4764819.1"/>
    </source>
</evidence>
<reference evidence="7 8" key="1">
    <citation type="submission" date="2015-09" db="EMBL/GenBank/DDBJ databases">
        <authorList>
            <consortium name="Pathogen Informatics"/>
        </authorList>
    </citation>
    <scope>NUCLEOTIDE SEQUENCE [LARGE SCALE GENOMIC DNA]</scope>
    <source>
        <strain evidence="2 7">2789STDY5608849</strain>
        <strain evidence="3 8">2789STDY5834885</strain>
    </source>
</reference>
<reference evidence="6" key="3">
    <citation type="submission" date="2020-02" db="EMBL/GenBank/DDBJ databases">
        <authorList>
            <person name="Littmann E."/>
            <person name="Sorbara M."/>
        </authorList>
    </citation>
    <scope>NUCLEOTIDE SEQUENCE</scope>
    <source>
        <strain evidence="6">MSK.14.54</strain>
    </source>
</reference>
<dbReference type="GeneID" id="79855929"/>
<dbReference type="Proteomes" id="UP000737612">
    <property type="component" value="Unassembled WGS sequence"/>
</dbReference>
<evidence type="ECO:0000313" key="4">
    <source>
        <dbReference type="EMBL" id="MBN2954585.1"/>
    </source>
</evidence>
<dbReference type="Proteomes" id="UP000095709">
    <property type="component" value="Unassembled WGS sequence"/>
</dbReference>
<dbReference type="AlphaFoldDB" id="A0A174QLK1"/>
<evidence type="ECO:0000259" key="1">
    <source>
        <dbReference type="Pfam" id="PF00381"/>
    </source>
</evidence>
<reference evidence="5" key="5">
    <citation type="submission" date="2022-01" db="EMBL/GenBank/DDBJ databases">
        <title>Collection of gut derived symbiotic bacterial strains cultured from healthy donors.</title>
        <authorList>
            <person name="Lin H."/>
            <person name="Kohout C."/>
            <person name="Waligurski E."/>
            <person name="Pamer E.G."/>
        </authorList>
    </citation>
    <scope>NUCLEOTIDE SEQUENCE</scope>
    <source>
        <strain evidence="5">DFI.5.49</strain>
    </source>
</reference>
<dbReference type="EMBL" id="JAAITQ010000003">
    <property type="protein sequence ID" value="NSE15318.1"/>
    <property type="molecule type" value="Genomic_DNA"/>
</dbReference>
<dbReference type="SUPFAM" id="SSF55594">
    <property type="entry name" value="HPr-like"/>
    <property type="match status" value="1"/>
</dbReference>
<evidence type="ECO:0000313" key="6">
    <source>
        <dbReference type="EMBL" id="NSE15318.1"/>
    </source>
</evidence>
<organism evidence="4 9">
    <name type="scientific">Fusicatenibacter saccharivorans</name>
    <dbReference type="NCBI Taxonomy" id="1150298"/>
    <lineage>
        <taxon>Bacteria</taxon>
        <taxon>Bacillati</taxon>
        <taxon>Bacillota</taxon>
        <taxon>Clostridia</taxon>
        <taxon>Lachnospirales</taxon>
        <taxon>Lachnospiraceae</taxon>
        <taxon>Fusicatenibacter</taxon>
    </lineage>
</organism>
<keyword evidence="10" id="KW-1185">Reference proteome</keyword>
<evidence type="ECO:0000313" key="9">
    <source>
        <dbReference type="Proteomes" id="UP000737612"/>
    </source>
</evidence>
<proteinExistence type="predicted"/>
<dbReference type="OrthoDB" id="1858199at2"/>
<dbReference type="Proteomes" id="UP000095706">
    <property type="component" value="Unassembled WGS sequence"/>
</dbReference>
<dbReference type="InterPro" id="IPR035895">
    <property type="entry name" value="HPr-like_sf"/>
</dbReference>
<evidence type="ECO:0000313" key="3">
    <source>
        <dbReference type="EMBL" id="CUP00295.1"/>
    </source>
</evidence>
<dbReference type="RefSeq" id="WP_022463118.1">
    <property type="nucleotide sequence ID" value="NZ_CABJFB010000001.1"/>
</dbReference>